<name>A0A0D7AQ23_9AGAR</name>
<keyword evidence="4 7" id="KW-0418">Kinase</keyword>
<evidence type="ECO:0000256" key="5">
    <source>
        <dbReference type="ARBA" id="ARBA00022840"/>
    </source>
</evidence>
<dbReference type="Gene3D" id="1.10.510.10">
    <property type="entry name" value="Transferase(Phosphotransferase) domain 1"/>
    <property type="match status" value="1"/>
</dbReference>
<accession>A0A0D7AQ23</accession>
<evidence type="ECO:0000259" key="6">
    <source>
        <dbReference type="PROSITE" id="PS50011"/>
    </source>
</evidence>
<dbReference type="Gene3D" id="3.30.200.20">
    <property type="entry name" value="Phosphorylase Kinase, domain 1"/>
    <property type="match status" value="1"/>
</dbReference>
<keyword evidence="2" id="KW-0808">Transferase</keyword>
<keyword evidence="1" id="KW-0723">Serine/threonine-protein kinase</keyword>
<organism evidence="7 8">
    <name type="scientific">Fistulina hepatica ATCC 64428</name>
    <dbReference type="NCBI Taxonomy" id="1128425"/>
    <lineage>
        <taxon>Eukaryota</taxon>
        <taxon>Fungi</taxon>
        <taxon>Dikarya</taxon>
        <taxon>Basidiomycota</taxon>
        <taxon>Agaricomycotina</taxon>
        <taxon>Agaricomycetes</taxon>
        <taxon>Agaricomycetidae</taxon>
        <taxon>Agaricales</taxon>
        <taxon>Fistulinaceae</taxon>
        <taxon>Fistulina</taxon>
    </lineage>
</organism>
<keyword evidence="5" id="KW-0067">ATP-binding</keyword>
<keyword evidence="8" id="KW-1185">Reference proteome</keyword>
<proteinExistence type="predicted"/>
<evidence type="ECO:0000313" key="7">
    <source>
        <dbReference type="EMBL" id="KIY53965.1"/>
    </source>
</evidence>
<dbReference type="AlphaFoldDB" id="A0A0D7AQ23"/>
<dbReference type="SMART" id="SM00220">
    <property type="entry name" value="S_TKc"/>
    <property type="match status" value="1"/>
</dbReference>
<dbReference type="GO" id="GO:0005524">
    <property type="term" value="F:ATP binding"/>
    <property type="evidence" value="ECO:0007669"/>
    <property type="project" value="UniProtKB-KW"/>
</dbReference>
<dbReference type="Pfam" id="PF00069">
    <property type="entry name" value="Pkinase"/>
    <property type="match status" value="1"/>
</dbReference>
<dbReference type="GO" id="GO:0007165">
    <property type="term" value="P:signal transduction"/>
    <property type="evidence" value="ECO:0007669"/>
    <property type="project" value="TreeGrafter"/>
</dbReference>
<evidence type="ECO:0000256" key="3">
    <source>
        <dbReference type="ARBA" id="ARBA00022741"/>
    </source>
</evidence>
<keyword evidence="3" id="KW-0547">Nucleotide-binding</keyword>
<dbReference type="EMBL" id="KN881581">
    <property type="protein sequence ID" value="KIY53965.1"/>
    <property type="molecule type" value="Genomic_DNA"/>
</dbReference>
<gene>
    <name evidence="7" type="ORF">FISHEDRAFT_32269</name>
</gene>
<dbReference type="PROSITE" id="PS50011">
    <property type="entry name" value="PROTEIN_KINASE_DOM"/>
    <property type="match status" value="1"/>
</dbReference>
<evidence type="ECO:0000256" key="2">
    <source>
        <dbReference type="ARBA" id="ARBA00022679"/>
    </source>
</evidence>
<dbReference type="PANTHER" id="PTHR43895:SF152">
    <property type="entry name" value="SERINE_THREONINE-PROTEIN KINASE TOS3"/>
    <property type="match status" value="1"/>
</dbReference>
<feature type="domain" description="Protein kinase" evidence="6">
    <location>
        <begin position="1"/>
        <end position="227"/>
    </location>
</feature>
<sequence length="227" mass="25750">MSSTEQTVRKEIAVMKTCQHINLVKLFEVIDDIQHDRIYLAMELVSGGPIPWRTASDEPVLTIDQTRRIIRDVILGLDYLHYHGIIHRDIKPSNIMWSEDRVAKIIDFGVSHYIHEGAAPGQSCLHLEDDVIFPEKDLKRTIGTPKFIAPEVVCNLPAAAAARPPITKAIDVWALGVTFYCLLFGKTPFNVSSNSNTHSRHSEYILYKTSMSYPDMTYFLSFLFLQG</sequence>
<evidence type="ECO:0000313" key="8">
    <source>
        <dbReference type="Proteomes" id="UP000054144"/>
    </source>
</evidence>
<evidence type="ECO:0000256" key="4">
    <source>
        <dbReference type="ARBA" id="ARBA00022777"/>
    </source>
</evidence>
<evidence type="ECO:0000256" key="1">
    <source>
        <dbReference type="ARBA" id="ARBA00022527"/>
    </source>
</evidence>
<protein>
    <submittedName>
        <fullName evidence="7">Kinase-like protein</fullName>
    </submittedName>
</protein>
<dbReference type="SUPFAM" id="SSF56112">
    <property type="entry name" value="Protein kinase-like (PK-like)"/>
    <property type="match status" value="1"/>
</dbReference>
<dbReference type="Proteomes" id="UP000054144">
    <property type="component" value="Unassembled WGS sequence"/>
</dbReference>
<dbReference type="PANTHER" id="PTHR43895">
    <property type="entry name" value="CALCIUM/CALMODULIN-DEPENDENT PROTEIN KINASE KINASE-RELATED"/>
    <property type="match status" value="1"/>
</dbReference>
<dbReference type="OrthoDB" id="68483at2759"/>
<dbReference type="InterPro" id="IPR000719">
    <property type="entry name" value="Prot_kinase_dom"/>
</dbReference>
<reference evidence="7 8" key="1">
    <citation type="journal article" date="2015" name="Fungal Genet. Biol.">
        <title>Evolution of novel wood decay mechanisms in Agaricales revealed by the genome sequences of Fistulina hepatica and Cylindrobasidium torrendii.</title>
        <authorList>
            <person name="Floudas D."/>
            <person name="Held B.W."/>
            <person name="Riley R."/>
            <person name="Nagy L.G."/>
            <person name="Koehler G."/>
            <person name="Ransdell A.S."/>
            <person name="Younus H."/>
            <person name="Chow J."/>
            <person name="Chiniquy J."/>
            <person name="Lipzen A."/>
            <person name="Tritt A."/>
            <person name="Sun H."/>
            <person name="Haridas S."/>
            <person name="LaButti K."/>
            <person name="Ohm R.A."/>
            <person name="Kues U."/>
            <person name="Blanchette R.A."/>
            <person name="Grigoriev I.V."/>
            <person name="Minto R.E."/>
            <person name="Hibbett D.S."/>
        </authorList>
    </citation>
    <scope>NUCLEOTIDE SEQUENCE [LARGE SCALE GENOMIC DNA]</scope>
    <source>
        <strain evidence="7 8">ATCC 64428</strain>
    </source>
</reference>
<dbReference type="InterPro" id="IPR011009">
    <property type="entry name" value="Kinase-like_dom_sf"/>
</dbReference>
<dbReference type="GO" id="GO:0004674">
    <property type="term" value="F:protein serine/threonine kinase activity"/>
    <property type="evidence" value="ECO:0007669"/>
    <property type="project" value="UniProtKB-KW"/>
</dbReference>